<name>A0A6J3MCC1_9PEZI</name>
<feature type="domain" description="Zn(2)-C6 fungal-type" evidence="4">
    <location>
        <begin position="58"/>
        <end position="87"/>
    </location>
</feature>
<reference evidence="6" key="3">
    <citation type="submission" date="2025-08" db="UniProtKB">
        <authorList>
            <consortium name="RefSeq"/>
        </authorList>
    </citation>
    <scope>IDENTIFICATION</scope>
    <source>
        <strain evidence="6">CBS 342.82</strain>
    </source>
</reference>
<dbReference type="SUPFAM" id="SSF57701">
    <property type="entry name" value="Zn2/Cys6 DNA-binding domain"/>
    <property type="match status" value="1"/>
</dbReference>
<dbReference type="InterPro" id="IPR007219">
    <property type="entry name" value="XnlR_reg_dom"/>
</dbReference>
<reference evidence="6" key="2">
    <citation type="submission" date="2020-04" db="EMBL/GenBank/DDBJ databases">
        <authorList>
            <consortium name="NCBI Genome Project"/>
        </authorList>
    </citation>
    <scope>NUCLEOTIDE SEQUENCE</scope>
    <source>
        <strain evidence="6">CBS 342.82</strain>
    </source>
</reference>
<dbReference type="CDD" id="cd12148">
    <property type="entry name" value="fungal_TF_MHR"/>
    <property type="match status" value="1"/>
</dbReference>
<keyword evidence="2" id="KW-0539">Nucleus</keyword>
<feature type="region of interest" description="Disordered" evidence="3">
    <location>
        <begin position="91"/>
        <end position="152"/>
    </location>
</feature>
<evidence type="ECO:0000256" key="3">
    <source>
        <dbReference type="SAM" id="MobiDB-lite"/>
    </source>
</evidence>
<sequence length="687" mass="76324">MAAAVAIPPPLAPRPLPRVLAAWTHPPLGLEGQQTSPALKQLHSHPTTTFSRARRERPCDGCRRRKSKCVLQESRCCVLCEFHKQPCTFVESAQPRKRKAEGCSRSEAPPKRSSRVSSRPPTATPEPATKTAEATLRSPAPTLMHPSPRPRADSIVVDSLGLRPHHHSRYLGPTTALDASLIGLTAADDRHEFRTSMGTLRSVTEGDYFLTAADSDVRVPDDEVRALAEVEETVGPHGPALVEIFFRIVHPSYPIVRKQAFLQRHRSGEERIGPALLAAIYLLALGWWDQEPAVSNQPKPDVPRLEYLAITTLTTAIQRPKLSAIQAGLLLLQRAKSNTWTLSVQLVALGQDLGLHLDCSSWSIPPWERNLRKRLAWALYMQDKWSAVMHGRPSHINAADWNVAALTTDDFEAEETGDPLLTPREDEAPEYNQLDHGRTCFMQLIGLTGIMAEVCETFYSARAKAEDARAGASASQLVLNRAKPVQIKLKDWFAKLPAECKMDHNTTLTGGETSPAFSQQGHLHLAYFATEISIHRRIVQALSTSTTTTTTTTTPAYMLFICRSAAKTRLISALDFVNRLRPAHLRAFWFFAAPFHFALIGTFGALLQATSPAQEEADFYACRLNEFRWTLAVSARQAPWIAGALDALEVNKELLRGLPEKSPAERLILEEDVDGEEDEEDEEEWEQ</sequence>
<reference evidence="6" key="1">
    <citation type="submission" date="2020-01" db="EMBL/GenBank/DDBJ databases">
        <authorList>
            <consortium name="DOE Joint Genome Institute"/>
            <person name="Haridas S."/>
            <person name="Albert R."/>
            <person name="Binder M."/>
            <person name="Bloem J."/>
            <person name="Labutti K."/>
            <person name="Salamov A."/>
            <person name="Andreopoulos B."/>
            <person name="Baker S.E."/>
            <person name="Barry K."/>
            <person name="Bills G."/>
            <person name="Bluhm B.H."/>
            <person name="Cannon C."/>
            <person name="Castanera R."/>
            <person name="Culley D.E."/>
            <person name="Daum C."/>
            <person name="Ezra D."/>
            <person name="Gonzalez J.B."/>
            <person name="Henrissat B."/>
            <person name="Kuo A."/>
            <person name="Liang C."/>
            <person name="Lipzen A."/>
            <person name="Lutzoni F."/>
            <person name="Magnuson J."/>
            <person name="Mondo S."/>
            <person name="Nolan M."/>
            <person name="Ohm R."/>
            <person name="Pangilinan J."/>
            <person name="Park H.-J."/>
            <person name="Ramirez L."/>
            <person name="Alfaro M."/>
            <person name="Sun H."/>
            <person name="Tritt A."/>
            <person name="Yoshinaga Y."/>
            <person name="Zwiers L.-H."/>
            <person name="Turgeon B.G."/>
            <person name="Goodwin S.B."/>
            <person name="Spatafora J.W."/>
            <person name="Crous P.W."/>
            <person name="Grigoriev I.V."/>
        </authorList>
    </citation>
    <scope>NUCLEOTIDE SEQUENCE</scope>
    <source>
        <strain evidence="6">CBS 342.82</strain>
    </source>
</reference>
<proteinExistence type="predicted"/>
<dbReference type="SMART" id="SM00906">
    <property type="entry name" value="Fungal_trans"/>
    <property type="match status" value="1"/>
</dbReference>
<dbReference type="OrthoDB" id="2264294at2759"/>
<dbReference type="AlphaFoldDB" id="A0A6J3MCC1"/>
<dbReference type="InterPro" id="IPR050797">
    <property type="entry name" value="Carb_Metab_Trans_Reg"/>
</dbReference>
<dbReference type="GO" id="GO:0006351">
    <property type="term" value="P:DNA-templated transcription"/>
    <property type="evidence" value="ECO:0007669"/>
    <property type="project" value="InterPro"/>
</dbReference>
<feature type="compositionally biased region" description="Acidic residues" evidence="3">
    <location>
        <begin position="670"/>
        <end position="687"/>
    </location>
</feature>
<evidence type="ECO:0000256" key="2">
    <source>
        <dbReference type="ARBA" id="ARBA00023242"/>
    </source>
</evidence>
<dbReference type="RefSeq" id="XP_033461513.1">
    <property type="nucleotide sequence ID" value="XM_033606785.1"/>
</dbReference>
<keyword evidence="5" id="KW-1185">Reference proteome</keyword>
<evidence type="ECO:0000313" key="6">
    <source>
        <dbReference type="RefSeq" id="XP_033461513.1"/>
    </source>
</evidence>
<dbReference type="Proteomes" id="UP000504637">
    <property type="component" value="Unplaced"/>
</dbReference>
<dbReference type="CDD" id="cd00067">
    <property type="entry name" value="GAL4"/>
    <property type="match status" value="1"/>
</dbReference>
<dbReference type="PANTHER" id="PTHR31668:SF4">
    <property type="entry name" value="TRANSCRIPTIONAL ACTIVATOR PROTEIN DAL81"/>
    <property type="match status" value="1"/>
</dbReference>
<organism evidence="6">
    <name type="scientific">Dissoconium aciculare CBS 342.82</name>
    <dbReference type="NCBI Taxonomy" id="1314786"/>
    <lineage>
        <taxon>Eukaryota</taxon>
        <taxon>Fungi</taxon>
        <taxon>Dikarya</taxon>
        <taxon>Ascomycota</taxon>
        <taxon>Pezizomycotina</taxon>
        <taxon>Dothideomycetes</taxon>
        <taxon>Dothideomycetidae</taxon>
        <taxon>Mycosphaerellales</taxon>
        <taxon>Dissoconiaceae</taxon>
        <taxon>Dissoconium</taxon>
    </lineage>
</organism>
<dbReference type="PANTHER" id="PTHR31668">
    <property type="entry name" value="GLUCOSE TRANSPORT TRANSCRIPTION REGULATOR RGT1-RELATED-RELATED"/>
    <property type="match status" value="1"/>
</dbReference>
<dbReference type="InterPro" id="IPR036864">
    <property type="entry name" value="Zn2-C6_fun-type_DNA-bd_sf"/>
</dbReference>
<dbReference type="GO" id="GO:0000981">
    <property type="term" value="F:DNA-binding transcription factor activity, RNA polymerase II-specific"/>
    <property type="evidence" value="ECO:0007669"/>
    <property type="project" value="InterPro"/>
</dbReference>
<evidence type="ECO:0000256" key="1">
    <source>
        <dbReference type="ARBA" id="ARBA00022723"/>
    </source>
</evidence>
<dbReference type="GO" id="GO:0008270">
    <property type="term" value="F:zinc ion binding"/>
    <property type="evidence" value="ECO:0007669"/>
    <property type="project" value="InterPro"/>
</dbReference>
<protein>
    <recommendedName>
        <fullName evidence="4">Zn(2)-C6 fungal-type domain-containing protein</fullName>
    </recommendedName>
</protein>
<evidence type="ECO:0000259" key="4">
    <source>
        <dbReference type="PROSITE" id="PS00463"/>
    </source>
</evidence>
<dbReference type="GO" id="GO:0001080">
    <property type="term" value="P:nitrogen catabolite activation of transcription from RNA polymerase II promoter"/>
    <property type="evidence" value="ECO:0007669"/>
    <property type="project" value="TreeGrafter"/>
</dbReference>
<feature type="region of interest" description="Disordered" evidence="3">
    <location>
        <begin position="665"/>
        <end position="687"/>
    </location>
</feature>
<dbReference type="Pfam" id="PF04082">
    <property type="entry name" value="Fungal_trans"/>
    <property type="match status" value="1"/>
</dbReference>
<feature type="compositionally biased region" description="Basic and acidic residues" evidence="3">
    <location>
        <begin position="100"/>
        <end position="110"/>
    </location>
</feature>
<dbReference type="PROSITE" id="PS00463">
    <property type="entry name" value="ZN2_CY6_FUNGAL_1"/>
    <property type="match status" value="1"/>
</dbReference>
<gene>
    <name evidence="6" type="ORF">K489DRAFT_393744</name>
</gene>
<dbReference type="InterPro" id="IPR001138">
    <property type="entry name" value="Zn2Cys6_DnaBD"/>
</dbReference>
<evidence type="ECO:0000313" key="5">
    <source>
        <dbReference type="Proteomes" id="UP000504637"/>
    </source>
</evidence>
<dbReference type="GO" id="GO:0003677">
    <property type="term" value="F:DNA binding"/>
    <property type="evidence" value="ECO:0007669"/>
    <property type="project" value="InterPro"/>
</dbReference>
<keyword evidence="1" id="KW-0479">Metal-binding</keyword>
<feature type="compositionally biased region" description="Low complexity" evidence="3">
    <location>
        <begin position="115"/>
        <end position="135"/>
    </location>
</feature>
<accession>A0A6J3MCC1</accession>
<dbReference type="GO" id="GO:0005634">
    <property type="term" value="C:nucleus"/>
    <property type="evidence" value="ECO:0007669"/>
    <property type="project" value="TreeGrafter"/>
</dbReference>
<dbReference type="GeneID" id="54364585"/>